<sequence>RVWRTGLPVRSAVLKPHAGRLVVGWVTTSESLLLYVFALSKLFFEPNMLAQAMTATYGARGMQVTLIIRVKCLLLRN</sequence>
<evidence type="ECO:0000313" key="3">
    <source>
        <dbReference type="Proteomes" id="UP000248423"/>
    </source>
</evidence>
<protein>
    <submittedName>
        <fullName evidence="2">Uncharacterized protein</fullName>
    </submittedName>
</protein>
<dbReference type="AlphaFoldDB" id="A0A319EF57"/>
<dbReference type="OrthoDB" id="3868412at2759"/>
<proteinExistence type="predicted"/>
<evidence type="ECO:0000313" key="2">
    <source>
        <dbReference type="EMBL" id="PYI05138.1"/>
    </source>
</evidence>
<keyword evidence="1" id="KW-0472">Membrane</keyword>
<dbReference type="EMBL" id="KZ826361">
    <property type="protein sequence ID" value="PYI05138.1"/>
    <property type="molecule type" value="Genomic_DNA"/>
</dbReference>
<organism evidence="2 3">
    <name type="scientific">Aspergillus sclerotiicarbonarius (strain CBS 121057 / IBT 28362)</name>
    <dbReference type="NCBI Taxonomy" id="1448318"/>
    <lineage>
        <taxon>Eukaryota</taxon>
        <taxon>Fungi</taxon>
        <taxon>Dikarya</taxon>
        <taxon>Ascomycota</taxon>
        <taxon>Pezizomycotina</taxon>
        <taxon>Eurotiomycetes</taxon>
        <taxon>Eurotiomycetidae</taxon>
        <taxon>Eurotiales</taxon>
        <taxon>Aspergillaceae</taxon>
        <taxon>Aspergillus</taxon>
        <taxon>Aspergillus subgen. Circumdati</taxon>
    </lineage>
</organism>
<dbReference type="VEuPathDB" id="FungiDB:BO78DRAFT_318724"/>
<name>A0A319EF57_ASPSB</name>
<feature type="transmembrane region" description="Helical" evidence="1">
    <location>
        <begin position="21"/>
        <end position="44"/>
    </location>
</feature>
<keyword evidence="1" id="KW-0812">Transmembrane</keyword>
<accession>A0A319EF57</accession>
<dbReference type="Proteomes" id="UP000248423">
    <property type="component" value="Unassembled WGS sequence"/>
</dbReference>
<gene>
    <name evidence="2" type="ORF">BO78DRAFT_318724</name>
</gene>
<keyword evidence="1" id="KW-1133">Transmembrane helix</keyword>
<keyword evidence="3" id="KW-1185">Reference proteome</keyword>
<reference evidence="2 3" key="1">
    <citation type="submission" date="2018-02" db="EMBL/GenBank/DDBJ databases">
        <title>The genomes of Aspergillus section Nigri reveals drivers in fungal speciation.</title>
        <authorList>
            <consortium name="DOE Joint Genome Institute"/>
            <person name="Vesth T.C."/>
            <person name="Nybo J."/>
            <person name="Theobald S."/>
            <person name="Brandl J."/>
            <person name="Frisvad J.C."/>
            <person name="Nielsen K.F."/>
            <person name="Lyhne E.K."/>
            <person name="Kogle M.E."/>
            <person name="Kuo A."/>
            <person name="Riley R."/>
            <person name="Clum A."/>
            <person name="Nolan M."/>
            <person name="Lipzen A."/>
            <person name="Salamov A."/>
            <person name="Henrissat B."/>
            <person name="Wiebenga A."/>
            <person name="De vries R.P."/>
            <person name="Grigoriev I.V."/>
            <person name="Mortensen U.H."/>
            <person name="Andersen M.R."/>
            <person name="Baker S.E."/>
        </authorList>
    </citation>
    <scope>NUCLEOTIDE SEQUENCE [LARGE SCALE GENOMIC DNA]</scope>
    <source>
        <strain evidence="2 3">CBS 121057</strain>
    </source>
</reference>
<feature type="non-terminal residue" evidence="2">
    <location>
        <position position="1"/>
    </location>
</feature>
<evidence type="ECO:0000256" key="1">
    <source>
        <dbReference type="SAM" id="Phobius"/>
    </source>
</evidence>